<dbReference type="KEGG" id="nid:NPIRD3C_1565"/>
<dbReference type="SUPFAM" id="SSF52402">
    <property type="entry name" value="Adenine nucleotide alpha hydrolases-like"/>
    <property type="match status" value="1"/>
</dbReference>
<dbReference type="Pfam" id="PF00582">
    <property type="entry name" value="Usp"/>
    <property type="match status" value="1"/>
</dbReference>
<reference evidence="3 4" key="3">
    <citation type="journal article" date="2019" name="Int. J. Syst. Evol. Microbiol.">
        <title>Nitrosopumilus adriaticus sp. nov. and Nitrosopumilus piranensis sp. nov., two ammonia-oxidizing archaea from the Adriatic Sea and members of the class Nitrososphaeria.</title>
        <authorList>
            <person name="Bayer B."/>
            <person name="Vojvoda J."/>
            <person name="Reinthaler T."/>
            <person name="Reyes C."/>
            <person name="Pinto M."/>
            <person name="Herndl G.J."/>
        </authorList>
    </citation>
    <scope>NUCLEOTIDE SEQUENCE [LARGE SCALE GENOMIC DNA]</scope>
    <source>
        <strain evidence="3 4">D3C</strain>
    </source>
</reference>
<accession>A0A0C5CC53</accession>
<reference evidence="4" key="1">
    <citation type="submission" date="2015-02" db="EMBL/GenBank/DDBJ databases">
        <title>Characterization of two novel Thaumarchaeota isolated from the Northern Adriatic Sea.</title>
        <authorList>
            <person name="Bayer B."/>
            <person name="Vojvoda J."/>
            <person name="Offre P."/>
            <person name="Srivastava A."/>
            <person name="Elisabeth N."/>
            <person name="Garcia J.A.L."/>
            <person name="Schleper C."/>
            <person name="Herndl G.J."/>
        </authorList>
    </citation>
    <scope>NUCLEOTIDE SEQUENCE [LARGE SCALE GENOMIC DNA]</scope>
    <source>
        <strain evidence="4">D3C</strain>
    </source>
</reference>
<dbReference type="CDD" id="cd00293">
    <property type="entry name" value="USP-like"/>
    <property type="match status" value="1"/>
</dbReference>
<name>A0A0C5CC53_9ARCH</name>
<comment type="similarity">
    <text evidence="1">Belongs to the universal stress protein A family.</text>
</comment>
<dbReference type="RefSeq" id="WP_148703557.1">
    <property type="nucleotide sequence ID" value="NZ_CP010868.1"/>
</dbReference>
<dbReference type="STRING" id="1582439.NPIRD3C_1565"/>
<evidence type="ECO:0000256" key="1">
    <source>
        <dbReference type="ARBA" id="ARBA00008791"/>
    </source>
</evidence>
<reference evidence="3 4" key="2">
    <citation type="journal article" date="2016" name="ISME J.">
        <title>Physiological and genomic characterization of two novel marine thaumarchaeal strains indicates niche differentiation.</title>
        <authorList>
            <person name="Bayer B."/>
            <person name="Vojvoda J."/>
            <person name="Offre P."/>
            <person name="Alves R.J."/>
            <person name="Elisabeth N.H."/>
            <person name="Garcia J.A."/>
            <person name="Volland J.M."/>
            <person name="Srivastava A."/>
            <person name="Schleper C."/>
            <person name="Herndl G.J."/>
        </authorList>
    </citation>
    <scope>NUCLEOTIDE SEQUENCE [LARGE SCALE GENOMIC DNA]</scope>
    <source>
        <strain evidence="3 4">D3C</strain>
    </source>
</reference>
<dbReference type="Proteomes" id="UP000032027">
    <property type="component" value="Chromosome"/>
</dbReference>
<feature type="domain" description="UspA" evidence="2">
    <location>
        <begin position="5"/>
        <end position="143"/>
    </location>
</feature>
<keyword evidence="4" id="KW-1185">Reference proteome</keyword>
<dbReference type="AlphaFoldDB" id="A0A0C5CC53"/>
<dbReference type="PATRIC" id="fig|1582439.9.peg.1614"/>
<dbReference type="PANTHER" id="PTHR46268:SF25">
    <property type="entry name" value="USPA DOMAIN PROTEIN"/>
    <property type="match status" value="1"/>
</dbReference>
<dbReference type="OrthoDB" id="105697at2157"/>
<evidence type="ECO:0000259" key="2">
    <source>
        <dbReference type="Pfam" id="PF00582"/>
    </source>
</evidence>
<dbReference type="GeneID" id="41600672"/>
<dbReference type="EMBL" id="CP010868">
    <property type="protein sequence ID" value="AJM92777.1"/>
    <property type="molecule type" value="Genomic_DNA"/>
</dbReference>
<dbReference type="InterPro" id="IPR006016">
    <property type="entry name" value="UspA"/>
</dbReference>
<evidence type="ECO:0000313" key="3">
    <source>
        <dbReference type="EMBL" id="AJM92777.1"/>
    </source>
</evidence>
<protein>
    <submittedName>
        <fullName evidence="3">UspA domain-containing protein</fullName>
    </submittedName>
</protein>
<organism evidence="3 4">
    <name type="scientific">Nitrosopumilus piranensis</name>
    <dbReference type="NCBI Taxonomy" id="1582439"/>
    <lineage>
        <taxon>Archaea</taxon>
        <taxon>Nitrososphaerota</taxon>
        <taxon>Nitrososphaeria</taxon>
        <taxon>Nitrosopumilales</taxon>
        <taxon>Nitrosopumilaceae</taxon>
        <taxon>Nitrosopumilus</taxon>
    </lineage>
</organism>
<dbReference type="Gene3D" id="3.40.50.620">
    <property type="entry name" value="HUPs"/>
    <property type="match status" value="1"/>
</dbReference>
<dbReference type="HOGENOM" id="CLU_049301_16_2_2"/>
<gene>
    <name evidence="3" type="ORF">NPIRD3C_1565</name>
</gene>
<dbReference type="InterPro" id="IPR014729">
    <property type="entry name" value="Rossmann-like_a/b/a_fold"/>
</dbReference>
<proteinExistence type="inferred from homology"/>
<evidence type="ECO:0000313" key="4">
    <source>
        <dbReference type="Proteomes" id="UP000032027"/>
    </source>
</evidence>
<sequence length="145" mass="16358">MDKAFNNILVPYNGCPGSQKAFKKAISLAVLENSTITILTCMEDKSTFGLFKTKTNKKESEKEKELILKEHSRLASFAKDHGVSLKSKLVKTNMPSQAILEFTEKNDIDLIIMGLKKLTRFEKIHFPSTIEDVSKHFRGALLILN</sequence>
<dbReference type="PANTHER" id="PTHR46268">
    <property type="entry name" value="STRESS RESPONSE PROTEIN NHAX"/>
    <property type="match status" value="1"/>
</dbReference>